<protein>
    <submittedName>
        <fullName evidence="1">Uncharacterized protein</fullName>
    </submittedName>
</protein>
<dbReference type="EMBL" id="CABVHX010000030">
    <property type="protein sequence ID" value="VVO31825.1"/>
    <property type="molecule type" value="Genomic_DNA"/>
</dbReference>
<reference evidence="1 2" key="1">
    <citation type="submission" date="2019-09" db="EMBL/GenBank/DDBJ databases">
        <authorList>
            <person name="Chandra G."/>
            <person name="Truman W A."/>
        </authorList>
    </citation>
    <scope>NUCLEOTIDE SEQUENCE [LARGE SCALE GENOMIC DNA]</scope>
    <source>
        <strain evidence="1">PS718</strain>
    </source>
</reference>
<dbReference type="Proteomes" id="UP000325375">
    <property type="component" value="Unassembled WGS sequence"/>
</dbReference>
<sequence>MVLCIEGFFPDGHENQFLQFELDVAPEFNQKILELVGWKSLQDGVNYGVLDLTDKQVRGIEDILGKSIPSELDLCISVFA</sequence>
<gene>
    <name evidence="1" type="ORF">PS718_05044</name>
</gene>
<accession>A0A5E7EXW7</accession>
<dbReference type="RefSeq" id="WP_150605098.1">
    <property type="nucleotide sequence ID" value="NZ_CABVHX010000030.1"/>
</dbReference>
<evidence type="ECO:0000313" key="1">
    <source>
        <dbReference type="EMBL" id="VVO31825.1"/>
    </source>
</evidence>
<dbReference type="InterPro" id="IPR049810">
    <property type="entry name" value="S6_alt_immun-like"/>
</dbReference>
<organism evidence="1 2">
    <name type="scientific">Pseudomonas fluorescens</name>
    <dbReference type="NCBI Taxonomy" id="294"/>
    <lineage>
        <taxon>Bacteria</taxon>
        <taxon>Pseudomonadati</taxon>
        <taxon>Pseudomonadota</taxon>
        <taxon>Gammaproteobacteria</taxon>
        <taxon>Pseudomonadales</taxon>
        <taxon>Pseudomonadaceae</taxon>
        <taxon>Pseudomonas</taxon>
    </lineage>
</organism>
<dbReference type="NCBIfam" id="NF040643">
    <property type="entry name" value="S6_alt_immun"/>
    <property type="match status" value="1"/>
</dbReference>
<proteinExistence type="predicted"/>
<dbReference type="AlphaFoldDB" id="A0A5E7EXW7"/>
<evidence type="ECO:0000313" key="2">
    <source>
        <dbReference type="Proteomes" id="UP000325375"/>
    </source>
</evidence>
<name>A0A5E7EXW7_PSEFL</name>